<dbReference type="Pfam" id="PF00534">
    <property type="entry name" value="Glycos_transf_1"/>
    <property type="match status" value="1"/>
</dbReference>
<comment type="caution">
    <text evidence="3">The sequence shown here is derived from an EMBL/GenBank/DDBJ whole genome shotgun (WGS) entry which is preliminary data.</text>
</comment>
<gene>
    <name evidence="3" type="ORF">ACFPT7_21565</name>
</gene>
<name>A0ABW1EKU0_9BACT</name>
<dbReference type="Proteomes" id="UP001596091">
    <property type="component" value="Unassembled WGS sequence"/>
</dbReference>
<evidence type="ECO:0000259" key="2">
    <source>
        <dbReference type="Pfam" id="PF13579"/>
    </source>
</evidence>
<feature type="domain" description="Glycosyltransferase subfamily 4-like N-terminal" evidence="2">
    <location>
        <begin position="14"/>
        <end position="163"/>
    </location>
</feature>
<proteinExistence type="predicted"/>
<evidence type="ECO:0000313" key="3">
    <source>
        <dbReference type="EMBL" id="MFC5864911.1"/>
    </source>
</evidence>
<dbReference type="EMBL" id="JBHSPH010000010">
    <property type="protein sequence ID" value="MFC5864911.1"/>
    <property type="molecule type" value="Genomic_DNA"/>
</dbReference>
<evidence type="ECO:0000313" key="4">
    <source>
        <dbReference type="Proteomes" id="UP001596091"/>
    </source>
</evidence>
<accession>A0ABW1EKU0</accession>
<organism evidence="3 4">
    <name type="scientific">Acidicapsa dinghuensis</name>
    <dbReference type="NCBI Taxonomy" id="2218256"/>
    <lineage>
        <taxon>Bacteria</taxon>
        <taxon>Pseudomonadati</taxon>
        <taxon>Acidobacteriota</taxon>
        <taxon>Terriglobia</taxon>
        <taxon>Terriglobales</taxon>
        <taxon>Acidobacteriaceae</taxon>
        <taxon>Acidicapsa</taxon>
    </lineage>
</organism>
<keyword evidence="4" id="KW-1185">Reference proteome</keyword>
<protein>
    <submittedName>
        <fullName evidence="3">Glycosyltransferase family 4 protein</fullName>
    </submittedName>
</protein>
<dbReference type="RefSeq" id="WP_263332323.1">
    <property type="nucleotide sequence ID" value="NZ_JAGSYH010000001.1"/>
</dbReference>
<dbReference type="InterPro" id="IPR050194">
    <property type="entry name" value="Glycosyltransferase_grp1"/>
</dbReference>
<dbReference type="CDD" id="cd03808">
    <property type="entry name" value="GT4_CapM-like"/>
    <property type="match status" value="1"/>
</dbReference>
<feature type="domain" description="Glycosyl transferase family 1" evidence="1">
    <location>
        <begin position="180"/>
        <end position="346"/>
    </location>
</feature>
<evidence type="ECO:0000259" key="1">
    <source>
        <dbReference type="Pfam" id="PF00534"/>
    </source>
</evidence>
<dbReference type="Gene3D" id="3.40.50.2000">
    <property type="entry name" value="Glycogen Phosphorylase B"/>
    <property type="match status" value="2"/>
</dbReference>
<dbReference type="SUPFAM" id="SSF53756">
    <property type="entry name" value="UDP-Glycosyltransferase/glycogen phosphorylase"/>
    <property type="match status" value="1"/>
</dbReference>
<reference evidence="4" key="1">
    <citation type="journal article" date="2019" name="Int. J. Syst. Evol. Microbiol.">
        <title>The Global Catalogue of Microorganisms (GCM) 10K type strain sequencing project: providing services to taxonomists for standard genome sequencing and annotation.</title>
        <authorList>
            <consortium name="The Broad Institute Genomics Platform"/>
            <consortium name="The Broad Institute Genome Sequencing Center for Infectious Disease"/>
            <person name="Wu L."/>
            <person name="Ma J."/>
        </authorList>
    </citation>
    <scope>NUCLEOTIDE SEQUENCE [LARGE SCALE GENOMIC DNA]</scope>
    <source>
        <strain evidence="4">JCM 4087</strain>
    </source>
</reference>
<dbReference type="InterPro" id="IPR001296">
    <property type="entry name" value="Glyco_trans_1"/>
</dbReference>
<sequence>MTSDQTCVVLRGRLRALMEAGFDVIVVSSPGHWLTSVAETEGVSVVPIPMRRAVSPWRDAIAFFRLCRLIARLRPEITDFSTPKCGLLGTIAAWLMRVPRRVYTLRGLRLESSHGLERWVLWWAERISCWCSNVVLCNSLSLKDAAIVCGIAPAEKLVVLGRGSTSGVDTERFSPGESDVRKQFGIPVDTPVVGFVGRITGHKGIPELMEAFHEVQRRRPGCWLLLTGWFDRSEDALDERLRREIESHPRVLVTGSVDDPPPYYRAMDVFVLPTHREGFPNAALEAAACGLPVITTCATGARNAVIDGETGYLIPVRSSAAIAEAILRLISDEGLRKKLGRGARAWAVEHYERRNVLKRVVGFYRLLLTPEWKIEMEGMRVRATSANPADFGEVGDVG</sequence>
<dbReference type="InterPro" id="IPR028098">
    <property type="entry name" value="Glyco_trans_4-like_N"/>
</dbReference>
<dbReference type="PANTHER" id="PTHR45947">
    <property type="entry name" value="SULFOQUINOVOSYL TRANSFERASE SQD2"/>
    <property type="match status" value="1"/>
</dbReference>
<dbReference type="PANTHER" id="PTHR45947:SF3">
    <property type="entry name" value="SULFOQUINOVOSYL TRANSFERASE SQD2"/>
    <property type="match status" value="1"/>
</dbReference>
<dbReference type="Pfam" id="PF13579">
    <property type="entry name" value="Glyco_trans_4_4"/>
    <property type="match status" value="1"/>
</dbReference>